<evidence type="ECO:0000256" key="1">
    <source>
        <dbReference type="ARBA" id="ARBA00004114"/>
    </source>
</evidence>
<name>A0A455C9F4_PHYMC</name>
<keyword evidence="11" id="KW-0175">Coiled coil</keyword>
<dbReference type="Pfam" id="PF25779">
    <property type="entry name" value="Tubulin-bind_CPAP"/>
    <property type="match status" value="1"/>
</dbReference>
<keyword evidence="15" id="KW-1185">Reference proteome</keyword>
<keyword evidence="3" id="KW-0963">Cytoplasm</keyword>
<comment type="similarity">
    <text evidence="2">Belongs to the TCP10 family.</text>
</comment>
<keyword evidence="6" id="KW-0206">Cytoskeleton</keyword>
<evidence type="ECO:0000256" key="5">
    <source>
        <dbReference type="ARBA" id="ARBA00022701"/>
    </source>
</evidence>
<dbReference type="KEGG" id="pcad:102994072"/>
<feature type="compositionally biased region" description="Polar residues" evidence="12">
    <location>
        <begin position="201"/>
        <end position="210"/>
    </location>
</feature>
<evidence type="ECO:0000259" key="14">
    <source>
        <dbReference type="Pfam" id="PF25779"/>
    </source>
</evidence>
<protein>
    <recommendedName>
        <fullName evidence="8">Centrosomal P4.1-associated protein</fullName>
    </recommendedName>
    <alternativeName>
        <fullName evidence="9">Centromere protein J</fullName>
    </alternativeName>
    <alternativeName>
        <fullName evidence="10">Centrosome assembly and centriole elongation protein</fullName>
    </alternativeName>
</protein>
<feature type="region of interest" description="Disordered" evidence="12">
    <location>
        <begin position="189"/>
        <end position="217"/>
    </location>
</feature>
<gene>
    <name evidence="16 17" type="primary">CPAP</name>
</gene>
<evidence type="ECO:0000256" key="11">
    <source>
        <dbReference type="SAM" id="Coils"/>
    </source>
</evidence>
<keyword evidence="4" id="KW-0597">Phosphoprotein</keyword>
<dbReference type="GO" id="GO:0005814">
    <property type="term" value="C:centriole"/>
    <property type="evidence" value="ECO:0007669"/>
    <property type="project" value="UniProtKB-SubCell"/>
</dbReference>
<dbReference type="OrthoDB" id="10252174at2759"/>
<dbReference type="Proteomes" id="UP000248484">
    <property type="component" value="Chromosome 13"/>
</dbReference>
<feature type="region of interest" description="Disordered" evidence="12">
    <location>
        <begin position="614"/>
        <end position="766"/>
    </location>
</feature>
<dbReference type="GeneID" id="102994072"/>
<feature type="domain" description="Centromere protein J C-terminal" evidence="13">
    <location>
        <begin position="1340"/>
        <end position="1369"/>
    </location>
</feature>
<evidence type="ECO:0000313" key="15">
    <source>
        <dbReference type="Proteomes" id="UP000248484"/>
    </source>
</evidence>
<feature type="region of interest" description="Disordered" evidence="12">
    <location>
        <begin position="72"/>
        <end position="92"/>
    </location>
</feature>
<organism evidence="15 16">
    <name type="scientific">Physeter macrocephalus</name>
    <name type="common">Sperm whale</name>
    <name type="synonym">Physeter catodon</name>
    <dbReference type="NCBI Taxonomy" id="9755"/>
    <lineage>
        <taxon>Eukaryota</taxon>
        <taxon>Metazoa</taxon>
        <taxon>Chordata</taxon>
        <taxon>Craniata</taxon>
        <taxon>Vertebrata</taxon>
        <taxon>Euteleostomi</taxon>
        <taxon>Mammalia</taxon>
        <taxon>Eutheria</taxon>
        <taxon>Laurasiatheria</taxon>
        <taxon>Artiodactyla</taxon>
        <taxon>Whippomorpha</taxon>
        <taxon>Cetacea</taxon>
        <taxon>Odontoceti</taxon>
        <taxon>Physeteridae</taxon>
        <taxon>Physeter</taxon>
    </lineage>
</organism>
<proteinExistence type="inferred from homology"/>
<comment type="subunit">
    <text evidence="7">Forms homodimers. Associates with microtubules plus ends; binds to beta-tubulin subunits exposed on microtubule outer surface at its distal tip; also associates with microtubule lattice. Associated with the gamma-tubulin complex. Interacts with the head domain of EPB41. Interacts with LYST. Interacts with CEP152 (via C-terminus). Interacts with STIL. Forms a complex with STIL and SASS6.</text>
</comment>
<sequence length="1383" mass="156685">MFLMSASSELNSGQNFLTQWMTSPSRAGVILNRGFPVLEAEEEKRANVNISTSFPIKPTDFSNSFSFISEEDSLHEEQKLEPNSPYKLQSDKSETQRVFPSAKEGTQIVACQHAPGRWEDNKNEFISDPVNEFKEVAYKDPLFKKLEQLKEVQQKKQEQLKRQQLEQLKRLMEEQEKLLTMVSGQHTLPGLTLVPDDQSQKYRSPGNSATVEKPTPFLPSYIDQNQTQEKKHTSNILADEQNSFRRTTHEDFVLTSESGASPNLFYEAQYQEALVKKNDLKEENHNHPKGEGILPCSGKMTEQIREGNDTNLQKIGDSSEVVNVEERPIKAAIRERKQTFEDYLEEQIQLEEQELKQKQLREAEGSLLIKAKPKQPFLKRGEGLARFTNAKSKFQKGRENKLVTTQSISEDKPVFKLDKQQFQRKTALINKELCTENLPVKKNSKARTKSGCVTLSQKPKVLKGNNRKSLSPAGLKMLAGKKCDGQFRGQINLEKKVESNNKENVPECTKPCDVGCKIWNKTQGKDRLSLSTGLASCVASKSPISETSKESESSLDISLQKKLENWEREKEKENLELDEFLFLEQAADEISFSSNSSFVLKILERDQQICRGHRLSSTPVKAVQQEKTPPAPISECNQNEDPDRTKCESKGECEVAPKQPDPASAPGGSREQSCKVSRKVFQMSTCESPARWDARDDEGGTGSDGSTDSEEQLDVTIKPSAEDKERGSSSREDSPQVCAGRGPIRDTRTREEDKRRDVDLDLSDKDYSSDESIIIASLKNKASDSSRRHPSMSKIDFDDERTWTDLEDDSFKHDVIPGNEAVYGTPQTAYPNKSEICVPDKTIKRKVAPVKKGEDLTKSSRSTSPPPTSELMMKFFPSLKPKSKSDSRLGNEPKLNINQDQPPGDNARSQVLREKVIELETEIEKFKAENTSLAKLRIERESALEKLRKEIADFEQQKAKELARIEEFKKEEMRKLQKERKVFEKYSTVARSFPDKKEREEIQLRPVLPHGSVMRRLPSGVCLLFLLTSGWHEALKQQIADLQEDLKRKEAKWSSTHGRLRSQIEMLVKENTDLREEIKVMERFRLDAWKKAEATESSARMGQCVTASRRDGSMKSSVRFQKSQVSSGTQVEKYKKNCLPTQGNPSRRSKSVSRDLGNSDKGQIASPREPPEPVNSPDPECKEEDEKEEKEEIQGEISHPDGKIEKVYKNGCHVILFPNGTRKEASADGKTVTVTFFNGDVKQVMPDGRVIYYYAATLTTHTTYPGGLEVLHFSSGQIEKHFPDGRKEITFPDQTIKNLFADGQEESIFPDGTIVRGQRDGNKIIEFNNGQRELHTAQFKRREYPDGTVKTVYTNGLQETKYSSGRVRVKDKDGNVLMDTKLS</sequence>
<dbReference type="InterPro" id="IPR009852">
    <property type="entry name" value="CENPJ_C_dom"/>
</dbReference>
<dbReference type="GO" id="GO:1902117">
    <property type="term" value="P:positive regulation of organelle assembly"/>
    <property type="evidence" value="ECO:0007669"/>
    <property type="project" value="UniProtKB-ARBA"/>
</dbReference>
<dbReference type="RefSeq" id="XP_028353211.1">
    <property type="nucleotide sequence ID" value="XM_028497410.2"/>
</dbReference>
<evidence type="ECO:0000313" key="16">
    <source>
        <dbReference type="RefSeq" id="XP_028353211.1"/>
    </source>
</evidence>
<feature type="compositionally biased region" description="Basic and acidic residues" evidence="12">
    <location>
        <begin position="743"/>
        <end position="766"/>
    </location>
</feature>
<dbReference type="FunFam" id="2.60.450.20:FF:000001">
    <property type="entry name" value="Centromere protein J"/>
    <property type="match status" value="1"/>
</dbReference>
<feature type="domain" description="Centromere protein J C-terminal" evidence="13">
    <location>
        <begin position="1302"/>
        <end position="1335"/>
    </location>
</feature>
<dbReference type="GO" id="GO:0061511">
    <property type="term" value="P:centriole elongation"/>
    <property type="evidence" value="ECO:0007669"/>
    <property type="project" value="TreeGrafter"/>
</dbReference>
<evidence type="ECO:0000256" key="7">
    <source>
        <dbReference type="ARBA" id="ARBA00064598"/>
    </source>
</evidence>
<keyword evidence="5" id="KW-0493">Microtubule</keyword>
<accession>A0A455C9F4</accession>
<dbReference type="Pfam" id="PF07202">
    <property type="entry name" value="Tcp10_C"/>
    <property type="match status" value="4"/>
</dbReference>
<comment type="subcellular location">
    <subcellularLocation>
        <location evidence="1">Cytoplasm</location>
        <location evidence="1">Cytoskeleton</location>
        <location evidence="1">Microtubule organizing center</location>
        <location evidence="1">Centrosome</location>
        <location evidence="1">Centriole</location>
    </subcellularLocation>
</comment>
<feature type="compositionally biased region" description="Basic and acidic residues" evidence="12">
    <location>
        <begin position="641"/>
        <end position="655"/>
    </location>
</feature>
<dbReference type="InterPro" id="IPR026581">
    <property type="entry name" value="TCP10L/CENPJ"/>
</dbReference>
<feature type="region of interest" description="Disordered" evidence="12">
    <location>
        <begin position="840"/>
        <end position="911"/>
    </location>
</feature>
<evidence type="ECO:0000259" key="13">
    <source>
        <dbReference type="Pfam" id="PF07202"/>
    </source>
</evidence>
<evidence type="ECO:0000256" key="4">
    <source>
        <dbReference type="ARBA" id="ARBA00022553"/>
    </source>
</evidence>
<evidence type="ECO:0000256" key="8">
    <source>
        <dbReference type="ARBA" id="ARBA00069791"/>
    </source>
</evidence>
<evidence type="ECO:0000313" key="17">
    <source>
        <dbReference type="RefSeq" id="XP_028353212.1"/>
    </source>
</evidence>
<dbReference type="PANTHER" id="PTHR10331:SF23">
    <property type="entry name" value="CENTROMERE PROTEIN J"/>
    <property type="match status" value="1"/>
</dbReference>
<feature type="domain" description="CENPJ tubulin-binding region" evidence="14">
    <location>
        <begin position="323"/>
        <end position="389"/>
    </location>
</feature>
<dbReference type="InterPro" id="IPR047002">
    <property type="entry name" value="Tcp10_C_sf"/>
</dbReference>
<feature type="coiled-coil region" evidence="11">
    <location>
        <begin position="143"/>
        <end position="185"/>
    </location>
</feature>
<dbReference type="PANTHER" id="PTHR10331">
    <property type="entry name" value="T COMPLEX PROTEIN 10"/>
    <property type="match status" value="1"/>
</dbReference>
<dbReference type="Gene3D" id="2.60.450.20">
    <property type="match status" value="1"/>
</dbReference>
<dbReference type="GO" id="GO:0015631">
    <property type="term" value="F:tubulin binding"/>
    <property type="evidence" value="ECO:0007669"/>
    <property type="project" value="TreeGrafter"/>
</dbReference>
<evidence type="ECO:0000256" key="12">
    <source>
        <dbReference type="SAM" id="MobiDB-lite"/>
    </source>
</evidence>
<feature type="region of interest" description="Disordered" evidence="12">
    <location>
        <begin position="1095"/>
        <end position="1202"/>
    </location>
</feature>
<dbReference type="InterPro" id="IPR058029">
    <property type="entry name" value="Tubulin-bd_CENPJ"/>
</dbReference>
<feature type="coiled-coil region" evidence="11">
    <location>
        <begin position="556"/>
        <end position="583"/>
    </location>
</feature>
<dbReference type="GO" id="GO:0005874">
    <property type="term" value="C:microtubule"/>
    <property type="evidence" value="ECO:0007669"/>
    <property type="project" value="UniProtKB-KW"/>
</dbReference>
<feature type="compositionally biased region" description="Polar residues" evidence="12">
    <location>
        <begin position="1114"/>
        <end position="1130"/>
    </location>
</feature>
<evidence type="ECO:0000256" key="6">
    <source>
        <dbReference type="ARBA" id="ARBA00023212"/>
    </source>
</evidence>
<dbReference type="GO" id="GO:0005813">
    <property type="term" value="C:centrosome"/>
    <property type="evidence" value="ECO:0007669"/>
    <property type="project" value="TreeGrafter"/>
</dbReference>
<evidence type="ECO:0000256" key="3">
    <source>
        <dbReference type="ARBA" id="ARBA00022490"/>
    </source>
</evidence>
<feature type="compositionally biased region" description="Basic and acidic residues" evidence="12">
    <location>
        <begin position="720"/>
        <end position="734"/>
    </location>
</feature>
<dbReference type="RefSeq" id="XP_028353212.1">
    <property type="nucleotide sequence ID" value="XM_028497411.2"/>
</dbReference>
<feature type="coiled-coil region" evidence="11">
    <location>
        <begin position="1032"/>
        <end position="1077"/>
    </location>
</feature>
<evidence type="ECO:0000256" key="10">
    <source>
        <dbReference type="ARBA" id="ARBA00083148"/>
    </source>
</evidence>
<dbReference type="GO" id="GO:0060271">
    <property type="term" value="P:cilium assembly"/>
    <property type="evidence" value="ECO:0007669"/>
    <property type="project" value="TreeGrafter"/>
</dbReference>
<reference evidence="16 17" key="1">
    <citation type="submission" date="2025-04" db="UniProtKB">
        <authorList>
            <consortium name="RefSeq"/>
        </authorList>
    </citation>
    <scope>IDENTIFICATION</scope>
    <source>
        <tissue evidence="16 17">Muscle</tissue>
    </source>
</reference>
<evidence type="ECO:0000256" key="2">
    <source>
        <dbReference type="ARBA" id="ARBA00005627"/>
    </source>
</evidence>
<feature type="domain" description="Centromere protein J C-terminal" evidence="13">
    <location>
        <begin position="1196"/>
        <end position="1224"/>
    </location>
</feature>
<feature type="compositionally biased region" description="Basic and acidic residues" evidence="12">
    <location>
        <begin position="1190"/>
        <end position="1202"/>
    </location>
</feature>
<evidence type="ECO:0000256" key="9">
    <source>
        <dbReference type="ARBA" id="ARBA00081769"/>
    </source>
</evidence>
<feature type="domain" description="Centromere protein J C-terminal" evidence="13">
    <location>
        <begin position="1265"/>
        <end position="1293"/>
    </location>
</feature>